<proteinExistence type="predicted"/>
<reference evidence="1" key="1">
    <citation type="submission" date="2021-06" db="EMBL/GenBank/DDBJ databases">
        <authorList>
            <person name="Kallberg Y."/>
            <person name="Tangrot J."/>
            <person name="Rosling A."/>
        </authorList>
    </citation>
    <scope>NUCLEOTIDE SEQUENCE</scope>
    <source>
        <strain evidence="1">MA461A</strain>
    </source>
</reference>
<organism evidence="1 2">
    <name type="scientific">Racocetra persica</name>
    <dbReference type="NCBI Taxonomy" id="160502"/>
    <lineage>
        <taxon>Eukaryota</taxon>
        <taxon>Fungi</taxon>
        <taxon>Fungi incertae sedis</taxon>
        <taxon>Mucoromycota</taxon>
        <taxon>Glomeromycotina</taxon>
        <taxon>Glomeromycetes</taxon>
        <taxon>Diversisporales</taxon>
        <taxon>Gigasporaceae</taxon>
        <taxon>Racocetra</taxon>
    </lineage>
</organism>
<feature type="non-terminal residue" evidence="1">
    <location>
        <position position="170"/>
    </location>
</feature>
<evidence type="ECO:0000313" key="2">
    <source>
        <dbReference type="Proteomes" id="UP000789920"/>
    </source>
</evidence>
<accession>A0ACA9SDY5</accession>
<evidence type="ECO:0000313" key="1">
    <source>
        <dbReference type="EMBL" id="CAG8836491.1"/>
    </source>
</evidence>
<feature type="non-terminal residue" evidence="1">
    <location>
        <position position="1"/>
    </location>
</feature>
<gene>
    <name evidence="1" type="ORF">RPERSI_LOCUS29948</name>
</gene>
<dbReference type="Proteomes" id="UP000789920">
    <property type="component" value="Unassembled WGS sequence"/>
</dbReference>
<name>A0ACA9SDY5_9GLOM</name>
<sequence length="170" mass="19612">QQGVLKGEEISSMFFRVCTEMSVEHYLKQKATSHATPAVAYQAIDAFSKLIVLLVKYHSDPDGVNNNVAKINYLTKILSIIVLVLAQAHEQRRQQFNQKPFFRLFSSLLNDLNAYEQQLQPIYFQILTALSNNTFHTLQPFFFPGFTFAWLSLISHRLFMPKLLLAENQK</sequence>
<comment type="caution">
    <text evidence="1">The sequence shown here is derived from an EMBL/GenBank/DDBJ whole genome shotgun (WGS) entry which is preliminary data.</text>
</comment>
<protein>
    <submittedName>
        <fullName evidence="1">16068_t:CDS:1</fullName>
    </submittedName>
</protein>
<keyword evidence="2" id="KW-1185">Reference proteome</keyword>
<dbReference type="EMBL" id="CAJVQC010114871">
    <property type="protein sequence ID" value="CAG8836491.1"/>
    <property type="molecule type" value="Genomic_DNA"/>
</dbReference>